<organism evidence="1 2">
    <name type="scientific">Erwinia tracheiphila</name>
    <dbReference type="NCBI Taxonomy" id="65700"/>
    <lineage>
        <taxon>Bacteria</taxon>
        <taxon>Pseudomonadati</taxon>
        <taxon>Pseudomonadota</taxon>
        <taxon>Gammaproteobacteria</taxon>
        <taxon>Enterobacterales</taxon>
        <taxon>Erwiniaceae</taxon>
        <taxon>Erwinia</taxon>
    </lineage>
</organism>
<proteinExistence type="predicted"/>
<dbReference type="AlphaFoldDB" id="A0A0M2KLA2"/>
<dbReference type="PATRIC" id="fig|65700.7.peg.1932"/>
<accession>A0A0M2KLA2</accession>
<protein>
    <submittedName>
        <fullName evidence="1">Uncharacterized protein</fullName>
    </submittedName>
</protein>
<dbReference type="EMBL" id="JXNU01000003">
    <property type="protein sequence ID" value="KKF37776.1"/>
    <property type="molecule type" value="Genomic_DNA"/>
</dbReference>
<evidence type="ECO:0000313" key="1">
    <source>
        <dbReference type="EMBL" id="KKF37776.1"/>
    </source>
</evidence>
<dbReference type="STRING" id="65700.SY86_07570"/>
<dbReference type="Proteomes" id="UP000033924">
    <property type="component" value="Unassembled WGS sequence"/>
</dbReference>
<sequence>MAHHYCITDTAAHGQEIFKTMIQFPNHELDEEWQITLLCVQSDKNCSLAVSVILMWHQLRRIRTIVYSTITEHHDVSDYNAAQLLNILNKPEAVLYLS</sequence>
<reference evidence="1 2" key="1">
    <citation type="submission" date="2015-01" db="EMBL/GenBank/DDBJ databases">
        <title>Erwinia tracheiphila.</title>
        <authorList>
            <person name="Shapiro L.R."/>
        </authorList>
    </citation>
    <scope>NUCLEOTIDE SEQUENCE [LARGE SCALE GENOMIC DNA]</scope>
    <source>
        <strain evidence="1 2">BuffGH</strain>
    </source>
</reference>
<name>A0A0M2KLA2_9GAMM</name>
<comment type="caution">
    <text evidence="1">The sequence shown here is derived from an EMBL/GenBank/DDBJ whole genome shotgun (WGS) entry which is preliminary data.</text>
</comment>
<keyword evidence="2" id="KW-1185">Reference proteome</keyword>
<evidence type="ECO:0000313" key="2">
    <source>
        <dbReference type="Proteomes" id="UP000033924"/>
    </source>
</evidence>
<gene>
    <name evidence="1" type="ORF">SY86_07570</name>
</gene>